<evidence type="ECO:0000313" key="3">
    <source>
        <dbReference type="Proteomes" id="UP000070054"/>
    </source>
</evidence>
<dbReference type="OrthoDB" id="4835799at2759"/>
<feature type="transmembrane region" description="Helical" evidence="1">
    <location>
        <begin position="298"/>
        <end position="317"/>
    </location>
</feature>
<keyword evidence="1" id="KW-1133">Transmembrane helix</keyword>
<feature type="transmembrane region" description="Helical" evidence="1">
    <location>
        <begin position="16"/>
        <end position="36"/>
    </location>
</feature>
<name>A0A135S5B4_9PEZI</name>
<proteinExistence type="predicted"/>
<gene>
    <name evidence="2" type="ORF">CNYM01_05791</name>
</gene>
<organism evidence="2 3">
    <name type="scientific">Colletotrichum nymphaeae SA-01</name>
    <dbReference type="NCBI Taxonomy" id="1460502"/>
    <lineage>
        <taxon>Eukaryota</taxon>
        <taxon>Fungi</taxon>
        <taxon>Dikarya</taxon>
        <taxon>Ascomycota</taxon>
        <taxon>Pezizomycotina</taxon>
        <taxon>Sordariomycetes</taxon>
        <taxon>Hypocreomycetidae</taxon>
        <taxon>Glomerellales</taxon>
        <taxon>Glomerellaceae</taxon>
        <taxon>Colletotrichum</taxon>
        <taxon>Colletotrichum acutatum species complex</taxon>
    </lineage>
</organism>
<keyword evidence="3" id="KW-1185">Reference proteome</keyword>
<evidence type="ECO:0000313" key="2">
    <source>
        <dbReference type="EMBL" id="KXH31108.1"/>
    </source>
</evidence>
<feature type="transmembrane region" description="Helical" evidence="1">
    <location>
        <begin position="165"/>
        <end position="183"/>
    </location>
</feature>
<comment type="caution">
    <text evidence="2">The sequence shown here is derived from an EMBL/GenBank/DDBJ whole genome shotgun (WGS) entry which is preliminary data.</text>
</comment>
<feature type="transmembrane region" description="Helical" evidence="1">
    <location>
        <begin position="242"/>
        <end position="262"/>
    </location>
</feature>
<evidence type="ECO:0000256" key="1">
    <source>
        <dbReference type="SAM" id="Phobius"/>
    </source>
</evidence>
<accession>A0A135S5B4</accession>
<dbReference type="EMBL" id="JEMN01001630">
    <property type="protein sequence ID" value="KXH31108.1"/>
    <property type="molecule type" value="Genomic_DNA"/>
</dbReference>
<protein>
    <submittedName>
        <fullName evidence="2">FAD binding domain-containing protein</fullName>
    </submittedName>
</protein>
<dbReference type="AlphaFoldDB" id="A0A135S5B4"/>
<keyword evidence="1" id="KW-0812">Transmembrane</keyword>
<feature type="transmembrane region" description="Helical" evidence="1">
    <location>
        <begin position="195"/>
        <end position="213"/>
    </location>
</feature>
<dbReference type="Proteomes" id="UP000070054">
    <property type="component" value="Unassembled WGS sequence"/>
</dbReference>
<reference evidence="2 3" key="1">
    <citation type="submission" date="2014-02" db="EMBL/GenBank/DDBJ databases">
        <title>The genome sequence of Colletotrichum nymphaeae SA-01.</title>
        <authorList>
            <person name="Baroncelli R."/>
            <person name="Thon M.R."/>
        </authorList>
    </citation>
    <scope>NUCLEOTIDE SEQUENCE [LARGE SCALE GENOMIC DNA]</scope>
    <source>
        <strain evidence="2 3">SA-01</strain>
    </source>
</reference>
<sequence length="376" mass="42431">MANPTTSPPPSSRHPLLTSLLTTIFVLLAAAGVYFIRIQPDHSSFTQNLTDLVETEKLQDGSRLYTTYTGLKPLDLGLTYLVASFAQGPLSLNEPARIQQIHFLLNFFPAVVIFNVEAYRSRNRWSFLSLRRRHNPLYHLAYTLLTTRKTYLISGGDVPLPLAKALLPASLLLLALPTAAMYYPWSSPRLAQNLIAFWQVAPVLVNAGVWLLASTVYKSQTSQTPETKTTTRKQMTLVLRRLYSAAILVASASHFYTLYTIFTSQNKSLTLTNVFLPLNDISTGDVGTSLFQIFQWDFWLIFGSSRLWCALVVYDVQKQRHGQVDLKKFLAYYVLANNLEFVVGPGAVLAGVWRWREERLVEIEAKAGRLEKEHSL</sequence>
<feature type="transmembrane region" description="Helical" evidence="1">
    <location>
        <begin position="329"/>
        <end position="353"/>
    </location>
</feature>
<keyword evidence="1" id="KW-0472">Membrane</keyword>